<accession>A0A0J5FTT4</accession>
<organism evidence="9 10">
    <name type="scientific">Xenorhabdus khoisanae</name>
    <dbReference type="NCBI Taxonomy" id="880157"/>
    <lineage>
        <taxon>Bacteria</taxon>
        <taxon>Pseudomonadati</taxon>
        <taxon>Pseudomonadota</taxon>
        <taxon>Gammaproteobacteria</taxon>
        <taxon>Enterobacterales</taxon>
        <taxon>Morganellaceae</taxon>
        <taxon>Xenorhabdus</taxon>
    </lineage>
</organism>
<name>A0A0J5FTT4_9GAMM</name>
<keyword evidence="7 8" id="KW-0472">Membrane</keyword>
<feature type="transmembrane region" description="Helical" evidence="8">
    <location>
        <begin position="47"/>
        <end position="68"/>
    </location>
</feature>
<keyword evidence="5 8" id="KW-0812">Transmembrane</keyword>
<dbReference type="InterPro" id="IPR018043">
    <property type="entry name" value="Na/Gal_symport_CS"/>
</dbReference>
<dbReference type="Gene3D" id="1.20.1250.20">
    <property type="entry name" value="MFS general substrate transporter like domains"/>
    <property type="match status" value="2"/>
</dbReference>
<dbReference type="EMBL" id="LFCV01000042">
    <property type="protein sequence ID" value="KMJ45686.1"/>
    <property type="molecule type" value="Genomic_DNA"/>
</dbReference>
<dbReference type="GO" id="GO:0015293">
    <property type="term" value="F:symporter activity"/>
    <property type="evidence" value="ECO:0007669"/>
    <property type="project" value="InterPro"/>
</dbReference>
<feature type="transmembrane region" description="Helical" evidence="8">
    <location>
        <begin position="233"/>
        <end position="258"/>
    </location>
</feature>
<dbReference type="PANTHER" id="PTHR11328:SF24">
    <property type="entry name" value="MAJOR FACILITATOR SUPERFAMILY (MFS) PROFILE DOMAIN-CONTAINING PROTEIN"/>
    <property type="match status" value="1"/>
</dbReference>
<dbReference type="AlphaFoldDB" id="A0A0J5FTT4"/>
<feature type="transmembrane region" description="Helical" evidence="8">
    <location>
        <begin position="12"/>
        <end position="35"/>
    </location>
</feature>
<dbReference type="InterPro" id="IPR001927">
    <property type="entry name" value="Na/Gal_symport"/>
</dbReference>
<feature type="transmembrane region" description="Helical" evidence="8">
    <location>
        <begin position="403"/>
        <end position="428"/>
    </location>
</feature>
<feature type="transmembrane region" description="Helical" evidence="8">
    <location>
        <begin position="80"/>
        <end position="102"/>
    </location>
</feature>
<feature type="transmembrane region" description="Helical" evidence="8">
    <location>
        <begin position="264"/>
        <end position="284"/>
    </location>
</feature>
<dbReference type="GO" id="GO:0008643">
    <property type="term" value="P:carbohydrate transport"/>
    <property type="evidence" value="ECO:0007669"/>
    <property type="project" value="InterPro"/>
</dbReference>
<dbReference type="Proteomes" id="UP000036277">
    <property type="component" value="Unassembled WGS sequence"/>
</dbReference>
<keyword evidence="10" id="KW-1185">Reference proteome</keyword>
<feature type="transmembrane region" description="Helical" evidence="8">
    <location>
        <begin position="296"/>
        <end position="314"/>
    </location>
</feature>
<comment type="similarity">
    <text evidence="2">Belongs to the sodium:galactoside symporter (TC 2.A.2) family.</text>
</comment>
<dbReference type="SUPFAM" id="SSF103473">
    <property type="entry name" value="MFS general substrate transporter"/>
    <property type="match status" value="1"/>
</dbReference>
<dbReference type="PANTHER" id="PTHR11328">
    <property type="entry name" value="MAJOR FACILITATOR SUPERFAMILY DOMAIN-CONTAINING PROTEIN"/>
    <property type="match status" value="1"/>
</dbReference>
<feature type="transmembrane region" description="Helical" evidence="8">
    <location>
        <begin position="184"/>
        <end position="203"/>
    </location>
</feature>
<comment type="subcellular location">
    <subcellularLocation>
        <location evidence="1">Cell membrane</location>
        <topology evidence="1">Multi-pass membrane protein</topology>
    </subcellularLocation>
</comment>
<dbReference type="FunFam" id="1.20.1250.20:FF:000045">
    <property type="entry name" value="Glycoside-pentoside-hexuronide family transporter"/>
    <property type="match status" value="1"/>
</dbReference>
<reference evidence="9 10" key="1">
    <citation type="submission" date="2015-06" db="EMBL/GenBank/DDBJ databases">
        <title>Draft Whole-Genome Sequence of the Entomopathogenic Bacterium Xenorhabdus khoisanae.</title>
        <authorList>
            <person name="Naidoo S."/>
            <person name="Featherston J."/>
            <person name="Gray V.M."/>
        </authorList>
    </citation>
    <scope>NUCLEOTIDE SEQUENCE [LARGE SCALE GENOMIC DNA]</scope>
    <source>
        <strain evidence="9 10">MCB</strain>
    </source>
</reference>
<evidence type="ECO:0000256" key="6">
    <source>
        <dbReference type="ARBA" id="ARBA00022989"/>
    </source>
</evidence>
<feature type="transmembrane region" description="Helical" evidence="8">
    <location>
        <begin position="320"/>
        <end position="343"/>
    </location>
</feature>
<dbReference type="RefSeq" id="WP_047962775.1">
    <property type="nucleotide sequence ID" value="NZ_CAWMBG010000042.1"/>
</dbReference>
<evidence type="ECO:0000256" key="7">
    <source>
        <dbReference type="ARBA" id="ARBA00023136"/>
    </source>
</evidence>
<dbReference type="OrthoDB" id="181905at2"/>
<comment type="caution">
    <text evidence="9">The sequence shown here is derived from an EMBL/GenBank/DDBJ whole genome shotgun (WGS) entry which is preliminary data.</text>
</comment>
<feature type="transmembrane region" description="Helical" evidence="8">
    <location>
        <begin position="108"/>
        <end position="130"/>
    </location>
</feature>
<dbReference type="GO" id="GO:0005886">
    <property type="term" value="C:plasma membrane"/>
    <property type="evidence" value="ECO:0007669"/>
    <property type="project" value="UniProtKB-SubCell"/>
</dbReference>
<dbReference type="NCBIfam" id="TIGR00792">
    <property type="entry name" value="gph"/>
    <property type="match status" value="1"/>
</dbReference>
<evidence type="ECO:0000256" key="2">
    <source>
        <dbReference type="ARBA" id="ARBA00009617"/>
    </source>
</evidence>
<feature type="transmembrane region" description="Helical" evidence="8">
    <location>
        <begin position="364"/>
        <end position="391"/>
    </location>
</feature>
<dbReference type="STRING" id="880157.AB204_07575"/>
<evidence type="ECO:0000256" key="3">
    <source>
        <dbReference type="ARBA" id="ARBA00022448"/>
    </source>
</evidence>
<evidence type="ECO:0000256" key="5">
    <source>
        <dbReference type="ARBA" id="ARBA00022692"/>
    </source>
</evidence>
<sequence length="469" mass="52868">MKEKISILEKIGYGFGDAGCNIVGGAVFLFLNFYYTDIYGLNAGTVAAIWLGVRVIEAISDPFIGYIADRTQTRWGKFRPYILFFAFPYALFSVLMFTVPNLDYTGKAIYAFFTYLMMSVTYSFINIPYCSLGSVISDNNRERVACQSFRFMGVGVATLVLTLTLLPLVNLFGHGNKAKGYHDAIILLTSVGLIMFVLCFSLVRERVRPVVPTRDSIVKDYCDIIKNDQWPCLLLVTFINVLPGFTRMASVMYFLTWVIHASEIFTTIFLSVGVIGMTLGSALAKPLSDRFCKLKIFYWVSLLMTILSLLIYFIPVDMHYLILFGYFILNVIHQIAQPINWSIMADVDDYGEYKFGKRLTGINFSCNFLALKLGLALSGALVSGVLALVGYDANQSLQNDHVQLSIVILFTVIPALGYFLTALSVKLLKVDRHMMKEISYGLTKRRVNSTKLTNYLERQHNIIPQKSQE</sequence>
<evidence type="ECO:0000313" key="10">
    <source>
        <dbReference type="Proteomes" id="UP000036277"/>
    </source>
</evidence>
<dbReference type="Pfam" id="PF13347">
    <property type="entry name" value="MFS_2"/>
    <property type="match status" value="1"/>
</dbReference>
<evidence type="ECO:0000256" key="4">
    <source>
        <dbReference type="ARBA" id="ARBA00022475"/>
    </source>
</evidence>
<proteinExistence type="inferred from homology"/>
<evidence type="ECO:0000256" key="8">
    <source>
        <dbReference type="SAM" id="Phobius"/>
    </source>
</evidence>
<dbReference type="PATRIC" id="fig|880157.4.peg.1593"/>
<dbReference type="GO" id="GO:0006814">
    <property type="term" value="P:sodium ion transport"/>
    <property type="evidence" value="ECO:0007669"/>
    <property type="project" value="InterPro"/>
</dbReference>
<gene>
    <name evidence="9" type="ORF">AB204_07575</name>
</gene>
<evidence type="ECO:0000256" key="1">
    <source>
        <dbReference type="ARBA" id="ARBA00004651"/>
    </source>
</evidence>
<feature type="transmembrane region" description="Helical" evidence="8">
    <location>
        <begin position="151"/>
        <end position="172"/>
    </location>
</feature>
<dbReference type="InterPro" id="IPR036259">
    <property type="entry name" value="MFS_trans_sf"/>
</dbReference>
<dbReference type="InterPro" id="IPR039672">
    <property type="entry name" value="MFS_2"/>
</dbReference>
<keyword evidence="3" id="KW-0813">Transport</keyword>
<evidence type="ECO:0000313" key="9">
    <source>
        <dbReference type="EMBL" id="KMJ45686.1"/>
    </source>
</evidence>
<dbReference type="CDD" id="cd17332">
    <property type="entry name" value="MFS_MelB_like"/>
    <property type="match status" value="1"/>
</dbReference>
<keyword evidence="6 8" id="KW-1133">Transmembrane helix</keyword>
<protein>
    <submittedName>
        <fullName evidence="9">Permease</fullName>
    </submittedName>
</protein>
<keyword evidence="4" id="KW-1003">Cell membrane</keyword>
<dbReference type="PROSITE" id="PS00872">
    <property type="entry name" value="NA_GALACTOSIDE_SYMP"/>
    <property type="match status" value="1"/>
</dbReference>